<dbReference type="AlphaFoldDB" id="A0AAX3DYU7"/>
<evidence type="ECO:0000259" key="2">
    <source>
        <dbReference type="Pfam" id="PF01850"/>
    </source>
</evidence>
<evidence type="ECO:0000313" key="3">
    <source>
        <dbReference type="EMBL" id="UYO39969.1"/>
    </source>
</evidence>
<dbReference type="SUPFAM" id="SSF88723">
    <property type="entry name" value="PIN domain-like"/>
    <property type="match status" value="1"/>
</dbReference>
<dbReference type="InterPro" id="IPR051619">
    <property type="entry name" value="TypeII_TA_RNase_PINc/VapC"/>
</dbReference>
<name>A0AAX3DYU7_RHOPL</name>
<protein>
    <submittedName>
        <fullName evidence="3">Type II toxin-antitoxin system VapC family toxin</fullName>
    </submittedName>
</protein>
<gene>
    <name evidence="3" type="ORF">KQX62_01280</name>
</gene>
<dbReference type="InterPro" id="IPR029060">
    <property type="entry name" value="PIN-like_dom_sf"/>
</dbReference>
<keyword evidence="1" id="KW-0460">Magnesium</keyword>
<dbReference type="PANTHER" id="PTHR35901:SF1">
    <property type="entry name" value="EXONUCLEASE VAPC9"/>
    <property type="match status" value="1"/>
</dbReference>
<dbReference type="InterPro" id="IPR044153">
    <property type="entry name" value="PIN_Pae0151-like"/>
</dbReference>
<dbReference type="Gene3D" id="3.40.50.1010">
    <property type="entry name" value="5'-nuclease"/>
    <property type="match status" value="1"/>
</dbReference>
<dbReference type="Proteomes" id="UP001163166">
    <property type="component" value="Chromosome"/>
</dbReference>
<dbReference type="Pfam" id="PF01850">
    <property type="entry name" value="PIN"/>
    <property type="match status" value="1"/>
</dbReference>
<dbReference type="EMBL" id="CP076676">
    <property type="protein sequence ID" value="UYO39969.1"/>
    <property type="molecule type" value="Genomic_DNA"/>
</dbReference>
<accession>A0AAX3DYU7</accession>
<organism evidence="3 4">
    <name type="scientific">Rhodopseudomonas palustris</name>
    <dbReference type="NCBI Taxonomy" id="1076"/>
    <lineage>
        <taxon>Bacteria</taxon>
        <taxon>Pseudomonadati</taxon>
        <taxon>Pseudomonadota</taxon>
        <taxon>Alphaproteobacteria</taxon>
        <taxon>Hyphomicrobiales</taxon>
        <taxon>Nitrobacteraceae</taxon>
        <taxon>Rhodopseudomonas</taxon>
    </lineage>
</organism>
<evidence type="ECO:0000256" key="1">
    <source>
        <dbReference type="ARBA" id="ARBA00022842"/>
    </source>
</evidence>
<dbReference type="RefSeq" id="WP_230765108.1">
    <property type="nucleotide sequence ID" value="NZ_CP076676.1"/>
</dbReference>
<evidence type="ECO:0000313" key="4">
    <source>
        <dbReference type="Proteomes" id="UP001163166"/>
    </source>
</evidence>
<reference evidence="3" key="1">
    <citation type="journal article" date="2022" name="Biol. Control">
        <title>In silico genomic analysis of Rhodopseudomonas palustris strains revealed potential biocontrol agents and crop yield enhancers.</title>
        <authorList>
            <person name="Surachat K."/>
            <person name="Kantachote D."/>
            <person name="Deachamag P."/>
            <person name="Wonglapsuwan M."/>
        </authorList>
    </citation>
    <scope>NUCLEOTIDE SEQUENCE</scope>
    <source>
        <strain evidence="3">TLS06</strain>
    </source>
</reference>
<dbReference type="PANTHER" id="PTHR35901">
    <property type="entry name" value="RIBONUCLEASE VAPC3"/>
    <property type="match status" value="1"/>
</dbReference>
<dbReference type="InterPro" id="IPR002716">
    <property type="entry name" value="PIN_dom"/>
</dbReference>
<feature type="domain" description="PIN" evidence="2">
    <location>
        <begin position="4"/>
        <end position="124"/>
    </location>
</feature>
<dbReference type="CDD" id="cd09873">
    <property type="entry name" value="PIN_Pae0151-like"/>
    <property type="match status" value="1"/>
</dbReference>
<proteinExistence type="predicted"/>
<sequence length="134" mass="14496">MAFVLDASTAVAWCFDEHHPAADRTLELAKVSEPRAPAILWFELRNAALMGIRRGRVKAEAADGVLARIERIRIAIAPLPPAADPIFALAQRHRLTFYDAAYLELAQRERIGLATLDAALVRAATAEGVALVGA</sequence>